<keyword evidence="1" id="KW-1133">Transmembrane helix</keyword>
<dbReference type="EMBL" id="AP027080">
    <property type="protein sequence ID" value="BDU74946.1"/>
    <property type="molecule type" value="Genomic_DNA"/>
</dbReference>
<feature type="transmembrane region" description="Helical" evidence="1">
    <location>
        <begin position="189"/>
        <end position="209"/>
    </location>
</feature>
<keyword evidence="1" id="KW-0472">Membrane</keyword>
<name>A0AA48KAR0_9BACT</name>
<reference evidence="3" key="1">
    <citation type="journal article" date="2023" name="Int. J. Syst. Evol. Microbiol.">
        <title>Mesoterricola silvestris gen. nov., sp. nov., Mesoterricola sediminis sp. nov., Geothrix oryzae sp. nov., Geothrix edaphica sp. nov., Geothrix rubra sp. nov., and Geothrix limicola sp. nov., six novel members of Acidobacteriota isolated from soils.</title>
        <authorList>
            <person name="Itoh H."/>
            <person name="Sugisawa Y."/>
            <person name="Mise K."/>
            <person name="Xu Z."/>
            <person name="Kuniyasu M."/>
            <person name="Ushijima N."/>
            <person name="Kawano K."/>
            <person name="Kobayashi E."/>
            <person name="Shiratori Y."/>
            <person name="Masuda Y."/>
            <person name="Senoo K."/>
        </authorList>
    </citation>
    <scope>NUCLEOTIDE SEQUENCE [LARGE SCALE GENOMIC DNA]</scope>
    <source>
        <strain evidence="3">W79</strain>
    </source>
</reference>
<evidence type="ECO:0000313" key="2">
    <source>
        <dbReference type="EMBL" id="BDU74946.1"/>
    </source>
</evidence>
<protein>
    <recommendedName>
        <fullName evidence="4">Zinc ribbon domain-containing protein</fullName>
    </recommendedName>
</protein>
<accession>A0AA48KAR0</accession>
<proteinExistence type="predicted"/>
<evidence type="ECO:0000313" key="3">
    <source>
        <dbReference type="Proteomes" id="UP001238179"/>
    </source>
</evidence>
<dbReference type="RefSeq" id="WP_316413627.1">
    <property type="nucleotide sequence ID" value="NZ_AP027080.1"/>
</dbReference>
<feature type="transmembrane region" description="Helical" evidence="1">
    <location>
        <begin position="152"/>
        <end position="177"/>
    </location>
</feature>
<dbReference type="AlphaFoldDB" id="A0AA48KAR0"/>
<keyword evidence="3" id="KW-1185">Reference proteome</keyword>
<sequence length="233" mass="25487">MTRPPCPSCRTRLTPLAQECPVCGLAVARRPLPRPLLFQASALANPAAQPREERQSISVPALGRVEPLTLLEPVEALPEAPPPRAELPGRPAPELDLLDSFWPVVKMEAGEFAALAALNLFLILVACLASGAGPSRVYAEFWAYLLPLHTTISWAFLMVPLVLVGQSPMMGVLRLAVDTDQPERRMAFSLLYLVSAGAFPLSFLCMVLTPDHRTLAELLSGREILQMPYARMR</sequence>
<evidence type="ECO:0000256" key="1">
    <source>
        <dbReference type="SAM" id="Phobius"/>
    </source>
</evidence>
<dbReference type="KEGG" id="msil:METEAL_41200"/>
<feature type="transmembrane region" description="Helical" evidence="1">
    <location>
        <begin position="112"/>
        <end position="132"/>
    </location>
</feature>
<keyword evidence="1" id="KW-0812">Transmembrane</keyword>
<evidence type="ECO:0008006" key="4">
    <source>
        <dbReference type="Google" id="ProtNLM"/>
    </source>
</evidence>
<gene>
    <name evidence="2" type="ORF">METEAL_41200</name>
</gene>
<organism evidence="2 3">
    <name type="scientific">Mesoterricola silvestris</name>
    <dbReference type="NCBI Taxonomy" id="2927979"/>
    <lineage>
        <taxon>Bacteria</taxon>
        <taxon>Pseudomonadati</taxon>
        <taxon>Acidobacteriota</taxon>
        <taxon>Holophagae</taxon>
        <taxon>Holophagales</taxon>
        <taxon>Holophagaceae</taxon>
        <taxon>Mesoterricola</taxon>
    </lineage>
</organism>
<dbReference type="Proteomes" id="UP001238179">
    <property type="component" value="Chromosome"/>
</dbReference>